<evidence type="ECO:0000256" key="2">
    <source>
        <dbReference type="ARBA" id="ARBA00022679"/>
    </source>
</evidence>
<feature type="domain" description="Protein kinase" evidence="7">
    <location>
        <begin position="148"/>
        <end position="392"/>
    </location>
</feature>
<keyword evidence="3 6" id="KW-0547">Nucleotide-binding</keyword>
<dbReference type="RefSeq" id="WP_269601560.1">
    <property type="nucleotide sequence ID" value="NZ_JAPWIJ010000001.1"/>
</dbReference>
<keyword evidence="9" id="KW-1185">Reference proteome</keyword>
<dbReference type="PROSITE" id="PS00109">
    <property type="entry name" value="PROTEIN_KINASE_TYR"/>
    <property type="match status" value="1"/>
</dbReference>
<keyword evidence="5 6" id="KW-0067">ATP-binding</keyword>
<evidence type="ECO:0000256" key="6">
    <source>
        <dbReference type="PROSITE-ProRule" id="PRU10141"/>
    </source>
</evidence>
<proteinExistence type="predicted"/>
<keyword evidence="4 8" id="KW-0418">Kinase</keyword>
<keyword evidence="2" id="KW-0808">Transferase</keyword>
<comment type="caution">
    <text evidence="8">The sequence shown here is derived from an EMBL/GenBank/DDBJ whole genome shotgun (WGS) entry which is preliminary data.</text>
</comment>
<evidence type="ECO:0000313" key="8">
    <source>
        <dbReference type="EMBL" id="MCZ4516919.1"/>
    </source>
</evidence>
<dbReference type="PANTHER" id="PTHR24345">
    <property type="entry name" value="SERINE/THREONINE-PROTEIN KINASE PLK"/>
    <property type="match status" value="1"/>
</dbReference>
<dbReference type="InterPro" id="IPR008266">
    <property type="entry name" value="Tyr_kinase_AS"/>
</dbReference>
<dbReference type="InterPro" id="IPR000719">
    <property type="entry name" value="Prot_kinase_dom"/>
</dbReference>
<organism evidence="8 9">
    <name type="scientific">Rhodococcus ruber</name>
    <dbReference type="NCBI Taxonomy" id="1830"/>
    <lineage>
        <taxon>Bacteria</taxon>
        <taxon>Bacillati</taxon>
        <taxon>Actinomycetota</taxon>
        <taxon>Actinomycetes</taxon>
        <taxon>Mycobacteriales</taxon>
        <taxon>Nocardiaceae</taxon>
        <taxon>Rhodococcus</taxon>
    </lineage>
</organism>
<evidence type="ECO:0000256" key="1">
    <source>
        <dbReference type="ARBA" id="ARBA00022527"/>
    </source>
</evidence>
<evidence type="ECO:0000313" key="9">
    <source>
        <dbReference type="Proteomes" id="UP001081071"/>
    </source>
</evidence>
<name>A0ABT4M840_9NOCA</name>
<keyword evidence="1" id="KW-0723">Serine/threonine-protein kinase</keyword>
<dbReference type="InterPro" id="IPR017441">
    <property type="entry name" value="Protein_kinase_ATP_BS"/>
</dbReference>
<reference evidence="8" key="1">
    <citation type="submission" date="2022-12" db="EMBL/GenBank/DDBJ databases">
        <authorList>
            <person name="Krivoruchko A.V."/>
            <person name="Elkin A."/>
        </authorList>
    </citation>
    <scope>NUCLEOTIDE SEQUENCE</scope>
    <source>
        <strain evidence="8">IEGM 1391</strain>
    </source>
</reference>
<dbReference type="CDD" id="cd00180">
    <property type="entry name" value="PKc"/>
    <property type="match status" value="1"/>
</dbReference>
<dbReference type="EMBL" id="JAPWIJ010000001">
    <property type="protein sequence ID" value="MCZ4516919.1"/>
    <property type="molecule type" value="Genomic_DNA"/>
</dbReference>
<gene>
    <name evidence="8" type="ORF">O4220_00215</name>
</gene>
<dbReference type="GO" id="GO:0016301">
    <property type="term" value="F:kinase activity"/>
    <property type="evidence" value="ECO:0007669"/>
    <property type="project" value="UniProtKB-KW"/>
</dbReference>
<sequence length="392" mass="45047">MPDPVELILTDLTEKYASEPASDAFTRLYTDEERFGLAFASFHERLTTHFVAINDRAKSTHHYWADNSRELIALIDEVYETIRTLRTVGFDIAFHENYDTAVQRCRPWLSSGGGSTIPDDFQPIEITRYTPVFVCSDTSVKLTKQNAPVKRQLIGEGSYAHVFSFVDPDYGIKVAVKRAKKGLEDRDLQRFKEEFKILKRLSFPYVVEVYLYDEIRDEYKMEFCDETLRKYIRTRNNSLGFNTRKRIALQFLYGISYLHQQKIFHRDISLQNVLLKVYESKAALVKLSDFGLAKDHASDFTRTKTEMRGTILDPMLASFKEYGVLNEVYSIGFVLFYIFTGKESLPTADNNDVNRIVRRCTTNDLDRRYPSVSAIIADVEGLGAVPGDTTVA</sequence>
<evidence type="ECO:0000256" key="3">
    <source>
        <dbReference type="ARBA" id="ARBA00022741"/>
    </source>
</evidence>
<feature type="binding site" evidence="6">
    <location>
        <position position="181"/>
    </location>
    <ligand>
        <name>ATP</name>
        <dbReference type="ChEBI" id="CHEBI:30616"/>
    </ligand>
</feature>
<dbReference type="PANTHER" id="PTHR24345:SF91">
    <property type="entry name" value="SERINE_THREONINE-PROTEIN KINASE PLK4"/>
    <property type="match status" value="1"/>
</dbReference>
<accession>A0ABT4M840</accession>
<evidence type="ECO:0000256" key="4">
    <source>
        <dbReference type="ARBA" id="ARBA00022777"/>
    </source>
</evidence>
<protein>
    <submittedName>
        <fullName evidence="8">Protein kinase family protein</fullName>
    </submittedName>
</protein>
<evidence type="ECO:0000259" key="7">
    <source>
        <dbReference type="PROSITE" id="PS50011"/>
    </source>
</evidence>
<dbReference type="InterPro" id="IPR011009">
    <property type="entry name" value="Kinase-like_dom_sf"/>
</dbReference>
<dbReference type="Proteomes" id="UP001081071">
    <property type="component" value="Unassembled WGS sequence"/>
</dbReference>
<dbReference type="PROSITE" id="PS00107">
    <property type="entry name" value="PROTEIN_KINASE_ATP"/>
    <property type="match status" value="1"/>
</dbReference>
<dbReference type="Gene3D" id="1.10.510.10">
    <property type="entry name" value="Transferase(Phosphotransferase) domain 1"/>
    <property type="match status" value="1"/>
</dbReference>
<evidence type="ECO:0000256" key="5">
    <source>
        <dbReference type="ARBA" id="ARBA00022840"/>
    </source>
</evidence>
<dbReference type="Pfam" id="PF00069">
    <property type="entry name" value="Pkinase"/>
    <property type="match status" value="1"/>
</dbReference>
<dbReference type="SUPFAM" id="SSF56112">
    <property type="entry name" value="Protein kinase-like (PK-like)"/>
    <property type="match status" value="1"/>
</dbReference>
<dbReference type="PROSITE" id="PS50011">
    <property type="entry name" value="PROTEIN_KINASE_DOM"/>
    <property type="match status" value="1"/>
</dbReference>